<evidence type="ECO:0000313" key="2">
    <source>
        <dbReference type="Proteomes" id="UP000823749"/>
    </source>
</evidence>
<protein>
    <submittedName>
        <fullName evidence="1">Uncharacterized protein</fullName>
    </submittedName>
</protein>
<dbReference type="EMBL" id="JACTNZ010000003">
    <property type="protein sequence ID" value="KAG5555584.1"/>
    <property type="molecule type" value="Genomic_DNA"/>
</dbReference>
<evidence type="ECO:0000313" key="1">
    <source>
        <dbReference type="EMBL" id="KAG5555584.1"/>
    </source>
</evidence>
<sequence>MTLQSFPMLVDHCSYGSTLKRADLQEYYRPSSNVSRWKDFDANRAKQAEEVDNYEDSSSPKENYPKGSIIAFTLKSVSAGGSAEQKEGHQPISFKDVFNGGILVDRRVTCQVAKRVERLILGHTPFSNPQPKKCPDRSELPAANSNSELYGTDLCQNLTRFCPIYNVINFLYNMLYGDLSFMFGSNKTVHIAEFSNMLEFNLNNVVFPSTLAWLDSNHNNIYRDLLVGLTRLDLQYLDVSYNRLPNSL</sequence>
<dbReference type="AlphaFoldDB" id="A0AAV6KTK3"/>
<keyword evidence="2" id="KW-1185">Reference proteome</keyword>
<proteinExistence type="predicted"/>
<accession>A0AAV6KTK3</accession>
<comment type="caution">
    <text evidence="1">The sequence shown here is derived from an EMBL/GenBank/DDBJ whole genome shotgun (WGS) entry which is preliminary data.</text>
</comment>
<dbReference type="Proteomes" id="UP000823749">
    <property type="component" value="Chromosome 3"/>
</dbReference>
<organism evidence="1 2">
    <name type="scientific">Rhododendron griersonianum</name>
    <dbReference type="NCBI Taxonomy" id="479676"/>
    <lineage>
        <taxon>Eukaryota</taxon>
        <taxon>Viridiplantae</taxon>
        <taxon>Streptophyta</taxon>
        <taxon>Embryophyta</taxon>
        <taxon>Tracheophyta</taxon>
        <taxon>Spermatophyta</taxon>
        <taxon>Magnoliopsida</taxon>
        <taxon>eudicotyledons</taxon>
        <taxon>Gunneridae</taxon>
        <taxon>Pentapetalae</taxon>
        <taxon>asterids</taxon>
        <taxon>Ericales</taxon>
        <taxon>Ericaceae</taxon>
        <taxon>Ericoideae</taxon>
        <taxon>Rhodoreae</taxon>
        <taxon>Rhododendron</taxon>
    </lineage>
</organism>
<name>A0AAV6KTK3_9ERIC</name>
<reference evidence="1" key="1">
    <citation type="submission" date="2020-08" db="EMBL/GenBank/DDBJ databases">
        <title>Plant Genome Project.</title>
        <authorList>
            <person name="Zhang R.-G."/>
        </authorList>
    </citation>
    <scope>NUCLEOTIDE SEQUENCE</scope>
    <source>
        <strain evidence="1">WSP0</strain>
        <tissue evidence="1">Leaf</tissue>
    </source>
</reference>
<gene>
    <name evidence="1" type="ORF">RHGRI_006284</name>
</gene>